<sequence length="776" mass="86341">MMPLYFKKALRDLRKDLTGIFLLIISISVCLATMATLLNTNKLFSSTVQETAKNQQDSVYFYTNPFQNELPDLRSINGIQHAQSLFQSKVRVEFNGSAKNFELQTFPSYTTGEETNHPGPPFKPGIYLEKTTMDHYHLTKGDMISVKLPGKKQKNLQVAGQITDYAFIPAKFTGLGRGYISPESMKTLGISSQKNTIKITLLPGEYKKNGDNILQHAKEKLKEQGITVYRTELVSEALTVRKQMTDTVFLLLIMLGTLAVGLAVILVIHFFYRLTAKKKQEMSILKVFGAQKKDLIWKYCSVTLGLIGIVIFLLTFLISACLSFYFSKTLIQDLNIGQLYFHYSRDVLFLIGILSFLVPSIAALVPINRVLKIPIVQGLKNGTKPYQRAEKRDSGFSLFLLSVRNSCRKKVQLLTNILMLSFGGAVIISCVALNNSLTSTLKEMQGFWKHDMQWDIRTQMDISDVSRIASNTNGVYQAESWTGRNAEVVLSSNYKSANALLLAIPRESNMIQPIVKKGFWLDSLPSNSIVINSDFQPLAGNVQPGESISLKIGNKKKTWTIGGIIQGQLTGPSIYMAEDDYHSWIDGQKPNRVIVKLYSNAKKQSAQTINEIETLFNRNNISIEAFDTAQNMNNRPEQIISMVLYCLLVTGILFSAVGMLNLIAAMGINVFERRHEIGLIRAVGGSRMKIYQLLLGEGLFIAMISWGLSAALSYPLQLLLNDKIGNSLINSPLPSSFSPQGLSLWLIVSLALGIIASVIPAKKTADLPIKELIAGK</sequence>
<keyword evidence="5 7" id="KW-0472">Membrane</keyword>
<dbReference type="EMBL" id="QVTE01000078">
    <property type="protein sequence ID" value="RFU62251.1"/>
    <property type="molecule type" value="Genomic_DNA"/>
</dbReference>
<reference evidence="9 10" key="1">
    <citation type="submission" date="2018-08" db="EMBL/GenBank/DDBJ databases">
        <title>Bacillus chawlae sp. nov., Bacillus glennii sp. nov., and Bacillus saganii sp. nov. Isolated from the Vehicle Assembly Building at Kennedy Space Center where the Viking Spacecraft were Assembled.</title>
        <authorList>
            <person name="Seuylemezian A."/>
            <person name="Vaishampayan P."/>
        </authorList>
    </citation>
    <scope>NUCLEOTIDE SEQUENCE [LARGE SCALE GENOMIC DNA]</scope>
    <source>
        <strain evidence="9 10">V47-23a</strain>
    </source>
</reference>
<feature type="transmembrane region" description="Helical" evidence="7">
    <location>
        <begin position="691"/>
        <end position="712"/>
    </location>
</feature>
<feature type="transmembrane region" description="Helical" evidence="7">
    <location>
        <begin position="742"/>
        <end position="761"/>
    </location>
</feature>
<name>A0A372LAG6_9BACI</name>
<evidence type="ECO:0000313" key="9">
    <source>
        <dbReference type="EMBL" id="RFU62251.1"/>
    </source>
</evidence>
<evidence type="ECO:0000256" key="5">
    <source>
        <dbReference type="ARBA" id="ARBA00023136"/>
    </source>
</evidence>
<feature type="domain" description="ABC3 transporter permease C-terminal" evidence="8">
    <location>
        <begin position="650"/>
        <end position="765"/>
    </location>
</feature>
<evidence type="ECO:0000256" key="3">
    <source>
        <dbReference type="ARBA" id="ARBA00022692"/>
    </source>
</evidence>
<organism evidence="9 10">
    <name type="scientific">Peribacillus saganii</name>
    <dbReference type="NCBI Taxonomy" id="2303992"/>
    <lineage>
        <taxon>Bacteria</taxon>
        <taxon>Bacillati</taxon>
        <taxon>Bacillota</taxon>
        <taxon>Bacilli</taxon>
        <taxon>Bacillales</taxon>
        <taxon>Bacillaceae</taxon>
        <taxon>Peribacillus</taxon>
    </lineage>
</organism>
<keyword evidence="10" id="KW-1185">Reference proteome</keyword>
<comment type="subcellular location">
    <subcellularLocation>
        <location evidence="1">Cell membrane</location>
        <topology evidence="1">Multi-pass membrane protein</topology>
    </subcellularLocation>
</comment>
<keyword evidence="2" id="KW-1003">Cell membrane</keyword>
<dbReference type="GO" id="GO:0022857">
    <property type="term" value="F:transmembrane transporter activity"/>
    <property type="evidence" value="ECO:0007669"/>
    <property type="project" value="TreeGrafter"/>
</dbReference>
<dbReference type="AlphaFoldDB" id="A0A372LAG6"/>
<evidence type="ECO:0000256" key="1">
    <source>
        <dbReference type="ARBA" id="ARBA00004651"/>
    </source>
</evidence>
<dbReference type="InterPro" id="IPR003838">
    <property type="entry name" value="ABC3_permease_C"/>
</dbReference>
<comment type="caution">
    <text evidence="9">The sequence shown here is derived from an EMBL/GenBank/DDBJ whole genome shotgun (WGS) entry which is preliminary data.</text>
</comment>
<feature type="domain" description="ABC3 transporter permease C-terminal" evidence="8">
    <location>
        <begin position="254"/>
        <end position="375"/>
    </location>
</feature>
<evidence type="ECO:0000256" key="4">
    <source>
        <dbReference type="ARBA" id="ARBA00022989"/>
    </source>
</evidence>
<dbReference type="PANTHER" id="PTHR30572">
    <property type="entry name" value="MEMBRANE COMPONENT OF TRANSPORTER-RELATED"/>
    <property type="match status" value="1"/>
</dbReference>
<feature type="transmembrane region" description="Helical" evidence="7">
    <location>
        <begin position="413"/>
        <end position="434"/>
    </location>
</feature>
<dbReference type="Proteomes" id="UP000264541">
    <property type="component" value="Unassembled WGS sequence"/>
</dbReference>
<feature type="transmembrane region" description="Helical" evidence="7">
    <location>
        <begin position="248"/>
        <end position="274"/>
    </location>
</feature>
<dbReference type="RefSeq" id="WP_117328593.1">
    <property type="nucleotide sequence ID" value="NZ_QVTE01000078.1"/>
</dbReference>
<feature type="transmembrane region" description="Helical" evidence="7">
    <location>
        <begin position="642"/>
        <end position="671"/>
    </location>
</feature>
<feature type="transmembrane region" description="Helical" evidence="7">
    <location>
        <begin position="20"/>
        <end position="38"/>
    </location>
</feature>
<protein>
    <submittedName>
        <fullName evidence="9">ABC transporter permease</fullName>
    </submittedName>
</protein>
<dbReference type="Pfam" id="PF02687">
    <property type="entry name" value="FtsX"/>
    <property type="match status" value="2"/>
</dbReference>
<gene>
    <name evidence="9" type="ORF">D0469_20655</name>
</gene>
<dbReference type="PANTHER" id="PTHR30572:SF4">
    <property type="entry name" value="ABC TRANSPORTER PERMEASE YTRF"/>
    <property type="match status" value="1"/>
</dbReference>
<evidence type="ECO:0000256" key="7">
    <source>
        <dbReference type="SAM" id="Phobius"/>
    </source>
</evidence>
<evidence type="ECO:0000259" key="8">
    <source>
        <dbReference type="Pfam" id="PF02687"/>
    </source>
</evidence>
<evidence type="ECO:0000256" key="6">
    <source>
        <dbReference type="ARBA" id="ARBA00038076"/>
    </source>
</evidence>
<feature type="transmembrane region" description="Helical" evidence="7">
    <location>
        <begin position="347"/>
        <end position="367"/>
    </location>
</feature>
<dbReference type="GO" id="GO:0005886">
    <property type="term" value="C:plasma membrane"/>
    <property type="evidence" value="ECO:0007669"/>
    <property type="project" value="UniProtKB-SubCell"/>
</dbReference>
<dbReference type="InterPro" id="IPR050250">
    <property type="entry name" value="Macrolide_Exporter_MacB"/>
</dbReference>
<feature type="transmembrane region" description="Helical" evidence="7">
    <location>
        <begin position="295"/>
        <end position="327"/>
    </location>
</feature>
<keyword evidence="4 7" id="KW-1133">Transmembrane helix</keyword>
<dbReference type="OrthoDB" id="9780560at2"/>
<keyword evidence="3 7" id="KW-0812">Transmembrane</keyword>
<evidence type="ECO:0000256" key="2">
    <source>
        <dbReference type="ARBA" id="ARBA00022475"/>
    </source>
</evidence>
<evidence type="ECO:0000313" key="10">
    <source>
        <dbReference type="Proteomes" id="UP000264541"/>
    </source>
</evidence>
<comment type="similarity">
    <text evidence="6">Belongs to the ABC-4 integral membrane protein family.</text>
</comment>
<accession>A0A372LAG6</accession>
<proteinExistence type="inferred from homology"/>